<keyword evidence="5" id="KW-1185">Reference proteome</keyword>
<organism evidence="3 5">
    <name type="scientific">Didymodactylos carnosus</name>
    <dbReference type="NCBI Taxonomy" id="1234261"/>
    <lineage>
        <taxon>Eukaryota</taxon>
        <taxon>Metazoa</taxon>
        <taxon>Spiralia</taxon>
        <taxon>Gnathifera</taxon>
        <taxon>Rotifera</taxon>
        <taxon>Eurotatoria</taxon>
        <taxon>Bdelloidea</taxon>
        <taxon>Philodinida</taxon>
        <taxon>Philodinidae</taxon>
        <taxon>Didymodactylos</taxon>
    </lineage>
</organism>
<feature type="region of interest" description="Disordered" evidence="1">
    <location>
        <begin position="1"/>
        <end position="63"/>
    </location>
</feature>
<feature type="transmembrane region" description="Helical" evidence="2">
    <location>
        <begin position="466"/>
        <end position="483"/>
    </location>
</feature>
<comment type="caution">
    <text evidence="3">The sequence shown here is derived from an EMBL/GenBank/DDBJ whole genome shotgun (WGS) entry which is preliminary data.</text>
</comment>
<evidence type="ECO:0000313" key="3">
    <source>
        <dbReference type="EMBL" id="CAF0894826.1"/>
    </source>
</evidence>
<accession>A0A813Z8S3</accession>
<evidence type="ECO:0000256" key="1">
    <source>
        <dbReference type="SAM" id="MobiDB-lite"/>
    </source>
</evidence>
<dbReference type="AlphaFoldDB" id="A0A813Z8S3"/>
<feature type="region of interest" description="Disordered" evidence="1">
    <location>
        <begin position="565"/>
        <end position="584"/>
    </location>
</feature>
<evidence type="ECO:0000313" key="4">
    <source>
        <dbReference type="EMBL" id="CAF3678393.1"/>
    </source>
</evidence>
<protein>
    <recommendedName>
        <fullName evidence="6">Membralin</fullName>
    </recommendedName>
</protein>
<keyword evidence="2" id="KW-0812">Transmembrane</keyword>
<dbReference type="Proteomes" id="UP000681722">
    <property type="component" value="Unassembled WGS sequence"/>
</dbReference>
<feature type="transmembrane region" description="Helical" evidence="2">
    <location>
        <begin position="518"/>
        <end position="538"/>
    </location>
</feature>
<reference evidence="3" key="1">
    <citation type="submission" date="2021-02" db="EMBL/GenBank/DDBJ databases">
        <authorList>
            <person name="Nowell W R."/>
        </authorList>
    </citation>
    <scope>NUCLEOTIDE SEQUENCE</scope>
</reference>
<feature type="transmembrane region" description="Helical" evidence="2">
    <location>
        <begin position="438"/>
        <end position="460"/>
    </location>
</feature>
<gene>
    <name evidence="3" type="ORF">GPM918_LOCUS8318</name>
    <name evidence="4" type="ORF">SRO942_LOCUS8318</name>
</gene>
<dbReference type="EMBL" id="CAJNOQ010001438">
    <property type="protein sequence ID" value="CAF0894826.1"/>
    <property type="molecule type" value="Genomic_DNA"/>
</dbReference>
<dbReference type="Proteomes" id="UP000663829">
    <property type="component" value="Unassembled WGS sequence"/>
</dbReference>
<dbReference type="PANTHER" id="PTHR21650:SF4">
    <property type="entry name" value="MEMBRALIN"/>
    <property type="match status" value="1"/>
</dbReference>
<dbReference type="PANTHER" id="PTHR21650">
    <property type="entry name" value="MEMBRALIN/KINETOCHORE PROTEIN NUF2"/>
    <property type="match status" value="1"/>
</dbReference>
<dbReference type="Pfam" id="PF09746">
    <property type="entry name" value="Membralin"/>
    <property type="match status" value="1"/>
</dbReference>
<proteinExistence type="predicted"/>
<feature type="compositionally biased region" description="Low complexity" evidence="1">
    <location>
        <begin position="29"/>
        <end position="53"/>
    </location>
</feature>
<dbReference type="OrthoDB" id="6779347at2759"/>
<dbReference type="GO" id="GO:1904294">
    <property type="term" value="P:positive regulation of ERAD pathway"/>
    <property type="evidence" value="ECO:0007669"/>
    <property type="project" value="TreeGrafter"/>
</dbReference>
<keyword evidence="2" id="KW-1133">Transmembrane helix</keyword>
<evidence type="ECO:0000313" key="5">
    <source>
        <dbReference type="Proteomes" id="UP000663829"/>
    </source>
</evidence>
<dbReference type="InterPro" id="IPR019144">
    <property type="entry name" value="Membralin"/>
</dbReference>
<evidence type="ECO:0000256" key="2">
    <source>
        <dbReference type="SAM" id="Phobius"/>
    </source>
</evidence>
<feature type="transmembrane region" description="Helical" evidence="2">
    <location>
        <begin position="93"/>
        <end position="116"/>
    </location>
</feature>
<feature type="compositionally biased region" description="Low complexity" evidence="1">
    <location>
        <begin position="570"/>
        <end position="579"/>
    </location>
</feature>
<dbReference type="GO" id="GO:0034976">
    <property type="term" value="P:response to endoplasmic reticulum stress"/>
    <property type="evidence" value="ECO:0007669"/>
    <property type="project" value="TreeGrafter"/>
</dbReference>
<evidence type="ECO:0008006" key="6">
    <source>
        <dbReference type="Google" id="ProtNLM"/>
    </source>
</evidence>
<keyword evidence="2" id="KW-0472">Membrane</keyword>
<name>A0A813Z8S3_9BILA</name>
<feature type="transmembrane region" description="Helical" evidence="2">
    <location>
        <begin position="400"/>
        <end position="426"/>
    </location>
</feature>
<dbReference type="EMBL" id="CAJOBC010001438">
    <property type="protein sequence ID" value="CAF3678393.1"/>
    <property type="molecule type" value="Genomic_DNA"/>
</dbReference>
<sequence length="614" mass="70127">MSDVIPPTNDELDSNATSSSQRPPADPSTDTTTQAEQQQQTGATNQNVQQQAARLRPRPGNQDGDTMERLFQALFYRIAVLYARAISKYIRRLIEFVFILMAVVSLALLIYLHAVFNNKPVTCLQHIQNTWPRFGVLRVELLENVPLNYNLQKSYDKEFQKTSLDNDNYYQTGSDESIATTTITPLEDEEIAIDGIEEQLYANSSNISLNDSYEDILSYHEQINSEQQIVEVNQSSLNLTFNENKYYTNENNLSDTTITMTTTSPLTSEANLVDLPDVETPTFFESFLCYFFDIDKLKHMLLEEQHILEYSLEYGLLRLSPEARERLNISVMLVTLDTMNNSCFGDGISKFMLDQFLGYNEILMSSIKQLAEKEPHKGYVRNVITGEHFRFVSAWQSRKWFTYIIALCIMVVFVSNYFNVAFITVFDLLRMIEHNTTIVFPAAPLLTVILALIGMEAIMSEFFNDASTAFYIILVVWIADQYDTICCHTAVSKRHWVRFFYLYHFAFYAYHYRFNGQYSGLALTASCLFVVHSMLYFFHHYELPVIEAQLVHIFHVDHNVINDTTPPPVSTSQTQTPVSGNEMSLSSQEVVSNTSTAAQAAQTDVTQPTITVDG</sequence>
<dbReference type="GO" id="GO:0005783">
    <property type="term" value="C:endoplasmic reticulum"/>
    <property type="evidence" value="ECO:0007669"/>
    <property type="project" value="TreeGrafter"/>
</dbReference>